<reference evidence="2" key="1">
    <citation type="journal article" date="2023" name="Nat. Plants">
        <title>Single-cell RNA sequencing provides a high-resolution roadmap for understanding the multicellular compartmentation of specialized metabolism.</title>
        <authorList>
            <person name="Sun S."/>
            <person name="Shen X."/>
            <person name="Li Y."/>
            <person name="Li Y."/>
            <person name="Wang S."/>
            <person name="Li R."/>
            <person name="Zhang H."/>
            <person name="Shen G."/>
            <person name="Guo B."/>
            <person name="Wei J."/>
            <person name="Xu J."/>
            <person name="St-Pierre B."/>
            <person name="Chen S."/>
            <person name="Sun C."/>
        </authorList>
    </citation>
    <scope>NUCLEOTIDE SEQUENCE [LARGE SCALE GENOMIC DNA]</scope>
</reference>
<keyword evidence="2" id="KW-1185">Reference proteome</keyword>
<comment type="caution">
    <text evidence="1">The sequence shown here is derived from an EMBL/GenBank/DDBJ whole genome shotgun (WGS) entry which is preliminary data.</text>
</comment>
<dbReference type="EMBL" id="CM044701">
    <property type="protein sequence ID" value="KAI5683234.1"/>
    <property type="molecule type" value="Genomic_DNA"/>
</dbReference>
<dbReference type="Proteomes" id="UP001060085">
    <property type="component" value="Linkage Group LG01"/>
</dbReference>
<gene>
    <name evidence="1" type="ORF">M9H77_04462</name>
</gene>
<proteinExistence type="predicted"/>
<accession>A0ACC0CEM2</accession>
<organism evidence="1 2">
    <name type="scientific">Catharanthus roseus</name>
    <name type="common">Madagascar periwinkle</name>
    <name type="synonym">Vinca rosea</name>
    <dbReference type="NCBI Taxonomy" id="4058"/>
    <lineage>
        <taxon>Eukaryota</taxon>
        <taxon>Viridiplantae</taxon>
        <taxon>Streptophyta</taxon>
        <taxon>Embryophyta</taxon>
        <taxon>Tracheophyta</taxon>
        <taxon>Spermatophyta</taxon>
        <taxon>Magnoliopsida</taxon>
        <taxon>eudicotyledons</taxon>
        <taxon>Gunneridae</taxon>
        <taxon>Pentapetalae</taxon>
        <taxon>asterids</taxon>
        <taxon>lamiids</taxon>
        <taxon>Gentianales</taxon>
        <taxon>Apocynaceae</taxon>
        <taxon>Rauvolfioideae</taxon>
        <taxon>Vinceae</taxon>
        <taxon>Catharanthinae</taxon>
        <taxon>Catharanthus</taxon>
    </lineage>
</organism>
<evidence type="ECO:0000313" key="2">
    <source>
        <dbReference type="Proteomes" id="UP001060085"/>
    </source>
</evidence>
<sequence>MRKDEKPCPYYMRTGMCKFGVLCKFDHPQAASAGNFVTGLPAYGSSGLAFVPSSAAPYAGGVSEFAIPKTTYASSPSLQVPQPYMPILLSPSQGWSTYMGTMTPSLVTNVLNHQASSGTMNLLSASVSQLPDKPDQPECRDFVNTGSCKYGLDCKYHHPRDKIPPLAANMLGPLGLPSRPGQAVCSSYSLYGLCKYGPTCRYDHPMAGYFYNHNLGVPSILPDPPFFPYQWSPTSVSLSKMSPSTSSKSSDQPRKDEAAKKKSNNQTPEI</sequence>
<protein>
    <submittedName>
        <fullName evidence="1">Uncharacterized protein</fullName>
    </submittedName>
</protein>
<name>A0ACC0CEM2_CATRO</name>
<evidence type="ECO:0000313" key="1">
    <source>
        <dbReference type="EMBL" id="KAI5683234.1"/>
    </source>
</evidence>